<evidence type="ECO:0000313" key="3">
    <source>
        <dbReference type="Proteomes" id="UP000033860"/>
    </source>
</evidence>
<dbReference type="GO" id="GO:0016740">
    <property type="term" value="F:transferase activity"/>
    <property type="evidence" value="ECO:0007669"/>
    <property type="project" value="UniProtKB-KW"/>
</dbReference>
<dbReference type="InterPro" id="IPR050256">
    <property type="entry name" value="Glycosyltransferase_2"/>
</dbReference>
<comment type="caution">
    <text evidence="2">The sequence shown here is derived from an EMBL/GenBank/DDBJ whole genome shotgun (WGS) entry which is preliminary data.</text>
</comment>
<organism evidence="2 3">
    <name type="scientific">Candidatus Beckwithbacteria bacterium GW2011_GWB1_47_15</name>
    <dbReference type="NCBI Taxonomy" id="1618371"/>
    <lineage>
        <taxon>Bacteria</taxon>
        <taxon>Candidatus Beckwithiibacteriota</taxon>
    </lineage>
</organism>
<feature type="domain" description="Glycosyltransferase 2-like" evidence="1">
    <location>
        <begin position="8"/>
        <end position="121"/>
    </location>
</feature>
<dbReference type="CDD" id="cd04179">
    <property type="entry name" value="DPM_DPG-synthase_like"/>
    <property type="match status" value="1"/>
</dbReference>
<dbReference type="Gene3D" id="3.90.550.10">
    <property type="entry name" value="Spore Coat Polysaccharide Biosynthesis Protein SpsA, Chain A"/>
    <property type="match status" value="1"/>
</dbReference>
<protein>
    <submittedName>
        <fullName evidence="2">Glycosyl transferase</fullName>
    </submittedName>
</protein>
<evidence type="ECO:0000259" key="1">
    <source>
        <dbReference type="Pfam" id="PF00535"/>
    </source>
</evidence>
<accession>A0A0G1URZ2</accession>
<dbReference type="PANTHER" id="PTHR48090">
    <property type="entry name" value="UNDECAPRENYL-PHOSPHATE 4-DEOXY-4-FORMAMIDO-L-ARABINOSE TRANSFERASE-RELATED"/>
    <property type="match status" value="1"/>
</dbReference>
<evidence type="ECO:0000313" key="2">
    <source>
        <dbReference type="EMBL" id="KKU60490.1"/>
    </source>
</evidence>
<dbReference type="EMBL" id="LCNT01000010">
    <property type="protein sequence ID" value="KKU60490.1"/>
    <property type="molecule type" value="Genomic_DNA"/>
</dbReference>
<dbReference type="Proteomes" id="UP000033860">
    <property type="component" value="Unassembled WGS sequence"/>
</dbReference>
<dbReference type="SUPFAM" id="SSF53448">
    <property type="entry name" value="Nucleotide-diphospho-sugar transferases"/>
    <property type="match status" value="1"/>
</dbReference>
<dbReference type="AlphaFoldDB" id="A0A0G1URZ2"/>
<dbReference type="InterPro" id="IPR001173">
    <property type="entry name" value="Glyco_trans_2-like"/>
</dbReference>
<dbReference type="PANTHER" id="PTHR48090:SF7">
    <property type="entry name" value="RFBJ PROTEIN"/>
    <property type="match status" value="1"/>
</dbReference>
<sequence length="266" mass="30319">MFKGKKVSAVVPVYNEQKTVASVVWALILTRAVDEVVVVNDGSTDKSLTILDGFGEKIKLINLKKNRGKGGAVAEGIKASTGEIIVMADADLVTMEEKQIKKLLAPLSNPQVDGVIGQRFKGLLPMTMVAIAGERAYYKNDLILHLEPMKKTRFGLEMYLNQVYKNKRVEVVALKGLWGLFKYQKRGQKGFKEMWEEFKEVAAELKRQGKLPSTDIKLIKKIRQTTSWEEIEDKVAEIDNRDLREFLQKYVLTYLKRARRWLNEVV</sequence>
<dbReference type="InterPro" id="IPR029044">
    <property type="entry name" value="Nucleotide-diphossugar_trans"/>
</dbReference>
<reference evidence="2 3" key="1">
    <citation type="journal article" date="2015" name="Nature">
        <title>rRNA introns, odd ribosomes, and small enigmatic genomes across a large radiation of phyla.</title>
        <authorList>
            <person name="Brown C.T."/>
            <person name="Hug L.A."/>
            <person name="Thomas B.C."/>
            <person name="Sharon I."/>
            <person name="Castelle C.J."/>
            <person name="Singh A."/>
            <person name="Wilkins M.J."/>
            <person name="Williams K.H."/>
            <person name="Banfield J.F."/>
        </authorList>
    </citation>
    <scope>NUCLEOTIDE SEQUENCE [LARGE SCALE GENOMIC DNA]</scope>
</reference>
<gene>
    <name evidence="2" type="ORF">UX85_C0010G0023</name>
</gene>
<dbReference type="Pfam" id="PF00535">
    <property type="entry name" value="Glycos_transf_2"/>
    <property type="match status" value="1"/>
</dbReference>
<proteinExistence type="predicted"/>
<name>A0A0G1URZ2_9BACT</name>
<keyword evidence="2" id="KW-0808">Transferase</keyword>